<name>A0A0A9BYL3_ARUDO</name>
<evidence type="ECO:0000313" key="1">
    <source>
        <dbReference type="EMBL" id="JAD69089.1"/>
    </source>
</evidence>
<reference evidence="1" key="1">
    <citation type="submission" date="2014-09" db="EMBL/GenBank/DDBJ databases">
        <authorList>
            <person name="Magalhaes I.L.F."/>
            <person name="Oliveira U."/>
            <person name="Santos F.R."/>
            <person name="Vidigal T.H.D.A."/>
            <person name="Brescovit A.D."/>
            <person name="Santos A.J."/>
        </authorList>
    </citation>
    <scope>NUCLEOTIDE SEQUENCE</scope>
    <source>
        <tissue evidence="1">Shoot tissue taken approximately 20 cm above the soil surface</tissue>
    </source>
</reference>
<protein>
    <submittedName>
        <fullName evidence="1">Uncharacterized protein</fullName>
    </submittedName>
</protein>
<proteinExistence type="predicted"/>
<sequence length="35" mass="3939">MSPGQTDVNLAQNNNSQYSALLKKKISYDVQIKKL</sequence>
<dbReference type="EMBL" id="GBRH01228806">
    <property type="protein sequence ID" value="JAD69089.1"/>
    <property type="molecule type" value="Transcribed_RNA"/>
</dbReference>
<organism evidence="1">
    <name type="scientific">Arundo donax</name>
    <name type="common">Giant reed</name>
    <name type="synonym">Donax arundinaceus</name>
    <dbReference type="NCBI Taxonomy" id="35708"/>
    <lineage>
        <taxon>Eukaryota</taxon>
        <taxon>Viridiplantae</taxon>
        <taxon>Streptophyta</taxon>
        <taxon>Embryophyta</taxon>
        <taxon>Tracheophyta</taxon>
        <taxon>Spermatophyta</taxon>
        <taxon>Magnoliopsida</taxon>
        <taxon>Liliopsida</taxon>
        <taxon>Poales</taxon>
        <taxon>Poaceae</taxon>
        <taxon>PACMAD clade</taxon>
        <taxon>Arundinoideae</taxon>
        <taxon>Arundineae</taxon>
        <taxon>Arundo</taxon>
    </lineage>
</organism>
<dbReference type="AlphaFoldDB" id="A0A0A9BYL3"/>
<reference evidence="1" key="2">
    <citation type="journal article" date="2015" name="Data Brief">
        <title>Shoot transcriptome of the giant reed, Arundo donax.</title>
        <authorList>
            <person name="Barrero R.A."/>
            <person name="Guerrero F.D."/>
            <person name="Moolhuijzen P."/>
            <person name="Goolsby J.A."/>
            <person name="Tidwell J."/>
            <person name="Bellgard S.E."/>
            <person name="Bellgard M.I."/>
        </authorList>
    </citation>
    <scope>NUCLEOTIDE SEQUENCE</scope>
    <source>
        <tissue evidence="1">Shoot tissue taken approximately 20 cm above the soil surface</tissue>
    </source>
</reference>
<accession>A0A0A9BYL3</accession>